<dbReference type="OrthoDB" id="9777044at2"/>
<evidence type="ECO:0000256" key="1">
    <source>
        <dbReference type="ARBA" id="ARBA00004141"/>
    </source>
</evidence>
<reference evidence="6 7" key="1">
    <citation type="submission" date="2019-06" db="EMBL/GenBank/DDBJ databases">
        <title>Sequencing the genomes of 1000 actinobacteria strains.</title>
        <authorList>
            <person name="Klenk H.-P."/>
        </authorList>
    </citation>
    <scope>NUCLEOTIDE SEQUENCE [LARGE SCALE GENOMIC DNA]</scope>
    <source>
        <strain evidence="6 7">DSM 102200</strain>
    </source>
</reference>
<accession>A0A543CED3</accession>
<comment type="subcellular location">
    <subcellularLocation>
        <location evidence="1">Membrane</location>
        <topology evidence="1">Multi-pass membrane protein</topology>
    </subcellularLocation>
</comment>
<proteinExistence type="predicted"/>
<feature type="transmembrane region" description="Helical" evidence="5">
    <location>
        <begin position="140"/>
        <end position="159"/>
    </location>
</feature>
<feature type="transmembrane region" description="Helical" evidence="5">
    <location>
        <begin position="65"/>
        <end position="83"/>
    </location>
</feature>
<evidence type="ECO:0000256" key="2">
    <source>
        <dbReference type="ARBA" id="ARBA00022692"/>
    </source>
</evidence>
<feature type="transmembrane region" description="Helical" evidence="5">
    <location>
        <begin position="16"/>
        <end position="38"/>
    </location>
</feature>
<dbReference type="RefSeq" id="WP_141953670.1">
    <property type="nucleotide sequence ID" value="NZ_VFOZ01000001.1"/>
</dbReference>
<dbReference type="Proteomes" id="UP000316096">
    <property type="component" value="Unassembled WGS sequence"/>
</dbReference>
<dbReference type="Pfam" id="PF00902">
    <property type="entry name" value="TatC"/>
    <property type="match status" value="1"/>
</dbReference>
<dbReference type="EMBL" id="VFOZ01000001">
    <property type="protein sequence ID" value="TQL95458.1"/>
    <property type="molecule type" value="Genomic_DNA"/>
</dbReference>
<evidence type="ECO:0000256" key="5">
    <source>
        <dbReference type="SAM" id="Phobius"/>
    </source>
</evidence>
<sequence>MTSPTGPGTPVRSYRLLWGLLAVAAGTAIGWLVAGAVWDFLSPPPPGGCAAECVRQSATGPFSSHLKLAFVFGLVVSAPIWLYQLPSPHGVRRGVHLAAALALFAAGVALACVSLRRDWWLSGSGDTITLVTTGTFLDQAIARILVFGLVMELSLLAAMSLRARRRGARGAPG</sequence>
<name>A0A543CED3_9ACTN</name>
<gene>
    <name evidence="6" type="ORF">FB559_0961</name>
</gene>
<feature type="transmembrane region" description="Helical" evidence="5">
    <location>
        <begin position="95"/>
        <end position="116"/>
    </location>
</feature>
<comment type="caution">
    <text evidence="6">The sequence shown here is derived from an EMBL/GenBank/DDBJ whole genome shotgun (WGS) entry which is preliminary data.</text>
</comment>
<keyword evidence="2 5" id="KW-0812">Transmembrane</keyword>
<keyword evidence="3 5" id="KW-1133">Transmembrane helix</keyword>
<evidence type="ECO:0000313" key="7">
    <source>
        <dbReference type="Proteomes" id="UP000316096"/>
    </source>
</evidence>
<keyword evidence="7" id="KW-1185">Reference proteome</keyword>
<dbReference type="InterPro" id="IPR002033">
    <property type="entry name" value="TatC"/>
</dbReference>
<dbReference type="GO" id="GO:0016020">
    <property type="term" value="C:membrane"/>
    <property type="evidence" value="ECO:0007669"/>
    <property type="project" value="UniProtKB-SubCell"/>
</dbReference>
<evidence type="ECO:0000256" key="4">
    <source>
        <dbReference type="ARBA" id="ARBA00023136"/>
    </source>
</evidence>
<organism evidence="6 7">
    <name type="scientific">Actinoallomurus bryophytorum</name>
    <dbReference type="NCBI Taxonomy" id="1490222"/>
    <lineage>
        <taxon>Bacteria</taxon>
        <taxon>Bacillati</taxon>
        <taxon>Actinomycetota</taxon>
        <taxon>Actinomycetes</taxon>
        <taxon>Streptosporangiales</taxon>
        <taxon>Thermomonosporaceae</taxon>
        <taxon>Actinoallomurus</taxon>
    </lineage>
</organism>
<keyword evidence="4 5" id="KW-0472">Membrane</keyword>
<evidence type="ECO:0000256" key="3">
    <source>
        <dbReference type="ARBA" id="ARBA00022989"/>
    </source>
</evidence>
<protein>
    <submittedName>
        <fullName evidence="6">Sec-independent protein translocase protein (TatC)</fullName>
    </submittedName>
</protein>
<evidence type="ECO:0000313" key="6">
    <source>
        <dbReference type="EMBL" id="TQL95458.1"/>
    </source>
</evidence>
<dbReference type="AlphaFoldDB" id="A0A543CED3"/>